<organism evidence="13 14">
    <name type="scientific">Stutzerimonas marianensis</name>
    <dbReference type="NCBI Taxonomy" id="2929513"/>
    <lineage>
        <taxon>Bacteria</taxon>
        <taxon>Pseudomonadati</taxon>
        <taxon>Pseudomonadota</taxon>
        <taxon>Gammaproteobacteria</taxon>
        <taxon>Pseudomonadales</taxon>
        <taxon>Pseudomonadaceae</taxon>
        <taxon>Stutzerimonas</taxon>
    </lineage>
</organism>
<keyword evidence="14" id="KW-1185">Reference proteome</keyword>
<dbReference type="InterPro" id="IPR050838">
    <property type="entry name" value="Ketopantoate_reductase"/>
</dbReference>
<name>A0A9X1W6G5_9GAMM</name>
<dbReference type="RefSeq" id="WP_243606355.1">
    <property type="nucleotide sequence ID" value="NZ_JALGRD010000006.1"/>
</dbReference>
<dbReference type="Proteomes" id="UP001139682">
    <property type="component" value="Unassembled WGS sequence"/>
</dbReference>
<evidence type="ECO:0000256" key="7">
    <source>
        <dbReference type="ARBA" id="ARBA00023002"/>
    </source>
</evidence>
<comment type="pathway">
    <text evidence="1 10">Cofactor biosynthesis; (R)-pantothenate biosynthesis; (R)-pantoate from 3-methyl-2-oxobutanoate: step 2/2.</text>
</comment>
<dbReference type="InterPro" id="IPR003710">
    <property type="entry name" value="ApbA"/>
</dbReference>
<dbReference type="Pfam" id="PF08546">
    <property type="entry name" value="ApbA_C"/>
    <property type="match status" value="1"/>
</dbReference>
<feature type="domain" description="Ketopantoate reductase N-terminal" evidence="11">
    <location>
        <begin position="3"/>
        <end position="150"/>
    </location>
</feature>
<sequence length="303" mass="33002">MTWHVLGAGSLGCLWAGRLFRAGIVTRLVLRNEQRLADFQAAGGLRLVEAGVTQRLPVPAELPDSPGPIERLLVACKAYDAETAVASVASRLTDGADILLLQNGLGSQQAVAQRWPQHRCIFISGTEGAYRRDAFEIVHAGLGQNWLGDPDDPTPPEWLAELDAAGIPHEWTREILTRLWRKLALNCAINPLTVLNDCRNGALLAQRDGLHSLCSELERILRACGQAEAASDLEHEVLLVIEKTAENYSSMHQDVASGRRTEIGYLLAQACEVAARHGVPAPLSTALLSRLRARLRQLGLPED</sequence>
<dbReference type="InterPro" id="IPR036291">
    <property type="entry name" value="NAD(P)-bd_dom_sf"/>
</dbReference>
<comment type="caution">
    <text evidence="13">The sequence shown here is derived from an EMBL/GenBank/DDBJ whole genome shotgun (WGS) entry which is preliminary data.</text>
</comment>
<dbReference type="PANTHER" id="PTHR43765:SF2">
    <property type="entry name" value="2-DEHYDROPANTOATE 2-REDUCTASE"/>
    <property type="match status" value="1"/>
</dbReference>
<evidence type="ECO:0000256" key="3">
    <source>
        <dbReference type="ARBA" id="ARBA00013014"/>
    </source>
</evidence>
<evidence type="ECO:0000313" key="13">
    <source>
        <dbReference type="EMBL" id="MCJ0974282.1"/>
    </source>
</evidence>
<evidence type="ECO:0000259" key="12">
    <source>
        <dbReference type="Pfam" id="PF08546"/>
    </source>
</evidence>
<dbReference type="InterPro" id="IPR013752">
    <property type="entry name" value="KPA_reductase"/>
</dbReference>
<dbReference type="Gene3D" id="3.40.50.720">
    <property type="entry name" value="NAD(P)-binding Rossmann-like Domain"/>
    <property type="match status" value="1"/>
</dbReference>
<dbReference type="EC" id="1.1.1.169" evidence="3 10"/>
<comment type="catalytic activity">
    <reaction evidence="9 10">
        <text>(R)-pantoate + NADP(+) = 2-dehydropantoate + NADPH + H(+)</text>
        <dbReference type="Rhea" id="RHEA:16233"/>
        <dbReference type="ChEBI" id="CHEBI:11561"/>
        <dbReference type="ChEBI" id="CHEBI:15378"/>
        <dbReference type="ChEBI" id="CHEBI:15980"/>
        <dbReference type="ChEBI" id="CHEBI:57783"/>
        <dbReference type="ChEBI" id="CHEBI:58349"/>
        <dbReference type="EC" id="1.1.1.169"/>
    </reaction>
</comment>
<dbReference type="GO" id="GO:0050661">
    <property type="term" value="F:NADP binding"/>
    <property type="evidence" value="ECO:0007669"/>
    <property type="project" value="TreeGrafter"/>
</dbReference>
<evidence type="ECO:0000256" key="9">
    <source>
        <dbReference type="ARBA" id="ARBA00048793"/>
    </source>
</evidence>
<evidence type="ECO:0000256" key="10">
    <source>
        <dbReference type="RuleBase" id="RU362068"/>
    </source>
</evidence>
<dbReference type="GO" id="GO:0008677">
    <property type="term" value="F:2-dehydropantoate 2-reductase activity"/>
    <property type="evidence" value="ECO:0007669"/>
    <property type="project" value="UniProtKB-EC"/>
</dbReference>
<dbReference type="NCBIfam" id="TIGR00745">
    <property type="entry name" value="apbA_panE"/>
    <property type="match status" value="1"/>
</dbReference>
<accession>A0A9X1W6G5</accession>
<feature type="domain" description="Ketopantoate reductase C-terminal" evidence="12">
    <location>
        <begin position="175"/>
        <end position="293"/>
    </location>
</feature>
<keyword evidence="7 10" id="KW-0560">Oxidoreductase</keyword>
<dbReference type="Gene3D" id="1.10.1040.10">
    <property type="entry name" value="N-(1-d-carboxylethyl)-l-norvaline Dehydrogenase, domain 2"/>
    <property type="match status" value="1"/>
</dbReference>
<dbReference type="PANTHER" id="PTHR43765">
    <property type="entry name" value="2-DEHYDROPANTOATE 2-REDUCTASE-RELATED"/>
    <property type="match status" value="1"/>
</dbReference>
<protein>
    <recommendedName>
        <fullName evidence="4 10">2-dehydropantoate 2-reductase</fullName>
        <ecNumber evidence="3 10">1.1.1.169</ecNumber>
    </recommendedName>
    <alternativeName>
        <fullName evidence="8 10">Ketopantoate reductase</fullName>
    </alternativeName>
</protein>
<dbReference type="Pfam" id="PF02558">
    <property type="entry name" value="ApbA"/>
    <property type="match status" value="1"/>
</dbReference>
<proteinExistence type="inferred from homology"/>
<dbReference type="SUPFAM" id="SSF51735">
    <property type="entry name" value="NAD(P)-binding Rossmann-fold domains"/>
    <property type="match status" value="1"/>
</dbReference>
<dbReference type="InterPro" id="IPR013332">
    <property type="entry name" value="KPR_N"/>
</dbReference>
<comment type="similarity">
    <text evidence="2 10">Belongs to the ketopantoate reductase family.</text>
</comment>
<evidence type="ECO:0000313" key="14">
    <source>
        <dbReference type="Proteomes" id="UP001139682"/>
    </source>
</evidence>
<evidence type="ECO:0000259" key="11">
    <source>
        <dbReference type="Pfam" id="PF02558"/>
    </source>
</evidence>
<dbReference type="EMBL" id="JALGRD010000006">
    <property type="protein sequence ID" value="MCJ0974282.1"/>
    <property type="molecule type" value="Genomic_DNA"/>
</dbReference>
<gene>
    <name evidence="13" type="ORF">MST27_12960</name>
</gene>
<dbReference type="InterPro" id="IPR013328">
    <property type="entry name" value="6PGD_dom2"/>
</dbReference>
<dbReference type="AlphaFoldDB" id="A0A9X1W6G5"/>
<comment type="function">
    <text evidence="10">Catalyzes the NADPH-dependent reduction of ketopantoate into pantoic acid.</text>
</comment>
<evidence type="ECO:0000256" key="4">
    <source>
        <dbReference type="ARBA" id="ARBA00019465"/>
    </source>
</evidence>
<keyword evidence="6 10" id="KW-0521">NADP</keyword>
<dbReference type="GO" id="GO:0015940">
    <property type="term" value="P:pantothenate biosynthetic process"/>
    <property type="evidence" value="ECO:0007669"/>
    <property type="project" value="UniProtKB-KW"/>
</dbReference>
<reference evidence="13" key="1">
    <citation type="submission" date="2022-03" db="EMBL/GenBank/DDBJ databases">
        <title>Pseudomonas marianensis sp. nov., a marine bacterium isolated from deep-sea sediments of the Mariana Trench.</title>
        <authorList>
            <person name="Wei Y."/>
        </authorList>
    </citation>
    <scope>NUCLEOTIDE SEQUENCE</scope>
    <source>
        <strain evidence="13">PS1</strain>
    </source>
</reference>
<evidence type="ECO:0000256" key="5">
    <source>
        <dbReference type="ARBA" id="ARBA00022655"/>
    </source>
</evidence>
<keyword evidence="5 10" id="KW-0566">Pantothenate biosynthesis</keyword>
<dbReference type="SUPFAM" id="SSF48179">
    <property type="entry name" value="6-phosphogluconate dehydrogenase C-terminal domain-like"/>
    <property type="match status" value="1"/>
</dbReference>
<dbReference type="InterPro" id="IPR008927">
    <property type="entry name" value="6-PGluconate_DH-like_C_sf"/>
</dbReference>
<evidence type="ECO:0000256" key="2">
    <source>
        <dbReference type="ARBA" id="ARBA00007870"/>
    </source>
</evidence>
<evidence type="ECO:0000256" key="6">
    <source>
        <dbReference type="ARBA" id="ARBA00022857"/>
    </source>
</evidence>
<evidence type="ECO:0000256" key="1">
    <source>
        <dbReference type="ARBA" id="ARBA00004994"/>
    </source>
</evidence>
<dbReference type="NCBIfam" id="NF004311">
    <property type="entry name" value="PRK05708.1"/>
    <property type="match status" value="1"/>
</dbReference>
<evidence type="ECO:0000256" key="8">
    <source>
        <dbReference type="ARBA" id="ARBA00032024"/>
    </source>
</evidence>
<dbReference type="GO" id="GO:0005737">
    <property type="term" value="C:cytoplasm"/>
    <property type="evidence" value="ECO:0007669"/>
    <property type="project" value="TreeGrafter"/>
</dbReference>